<dbReference type="PATRIC" id="fig|1247726.3.peg.4545"/>
<evidence type="ECO:0000313" key="1">
    <source>
        <dbReference type="EMBL" id="AHG66164.1"/>
    </source>
</evidence>
<proteinExistence type="predicted"/>
<accession>W0PGE2</accession>
<dbReference type="AlphaFoldDB" id="W0PGE2"/>
<gene>
    <name evidence="1" type="ORF">MIM_24p00010</name>
</gene>
<dbReference type="Proteomes" id="UP000019095">
    <property type="component" value="Plasmid 24p"/>
</dbReference>
<geneLocation type="plasmid" evidence="1 2">
    <name>24p</name>
</geneLocation>
<dbReference type="KEGG" id="amim:MIM_24p00010"/>
<dbReference type="InterPro" id="IPR018777">
    <property type="entry name" value="Replication_initiator_prot_A"/>
</dbReference>
<keyword evidence="2" id="KW-1185">Reference proteome</keyword>
<keyword evidence="1" id="KW-0614">Plasmid</keyword>
<organism evidence="1 2">
    <name type="scientific">Advenella mimigardefordensis (strain DSM 17166 / LMG 22922 / DPN7)</name>
    <dbReference type="NCBI Taxonomy" id="1247726"/>
    <lineage>
        <taxon>Bacteria</taxon>
        <taxon>Pseudomonadati</taxon>
        <taxon>Pseudomonadota</taxon>
        <taxon>Betaproteobacteria</taxon>
        <taxon>Burkholderiales</taxon>
        <taxon>Alcaligenaceae</taxon>
    </lineage>
</organism>
<dbReference type="eggNOG" id="COG5534">
    <property type="taxonomic scope" value="Bacteria"/>
</dbReference>
<evidence type="ECO:0000313" key="2">
    <source>
        <dbReference type="Proteomes" id="UP000019095"/>
    </source>
</evidence>
<reference evidence="1 2" key="1">
    <citation type="journal article" date="2014" name="Microbiology">
        <title>Unravelling the complete genome sequence of Advenella mimigardefordensis strain DPN7T and novel insights in the catabolism of the xenobiotic polythioester precursor 3,3'-dithiodipropionate.</title>
        <authorList>
            <person name="Wubbeler J.H."/>
            <person name="Hiessl S."/>
            <person name="Schuldes J."/>
            <person name="Thurmer A."/>
            <person name="Daniel R."/>
            <person name="Steinbuchel A."/>
        </authorList>
    </citation>
    <scope>NUCLEOTIDE SEQUENCE [LARGE SCALE GENOMIC DNA]</scope>
    <source>
        <strain evidence="2">DSM 17166 / LMG 22922 / DPN7</strain>
        <plasmid evidence="1 2">24p</plasmid>
    </source>
</reference>
<dbReference type="HOGENOM" id="CLU_050846_2_0_4"/>
<name>W0PGE2_ADVMD</name>
<dbReference type="EMBL" id="CP003916">
    <property type="protein sequence ID" value="AHG66164.1"/>
    <property type="molecule type" value="Genomic_DNA"/>
</dbReference>
<dbReference type="Pfam" id="PF10134">
    <property type="entry name" value="RPA"/>
    <property type="match status" value="1"/>
</dbReference>
<protein>
    <submittedName>
        <fullName evidence="1">Putative plasmid replication initiator protein RepA</fullName>
    </submittedName>
</protein>
<sequence>MIRVRHPNRDFFLADMFDYALKDDGASMEAPIFTLSTKPDLSIWEWRSKDGNKYVKVTPSVLGRATQHDKDVLIYVVSQMTEALNRGREDAKNRTIRFTVHDFLVTTNRQTSGEGYKLLHQAFERLRGTSVSTDIRTGGTRVREGFGIIDRWKIIEKSRTDERMIAVEVTLSDWLFNAVQAYEVLTIHPDYFRLRKPMARRLYEIARKHCGRQSQWVISLRLLQEKTGSKSTLKEFRSAIRAIQADNSLPEYSLFLDETNDQVIFTARNAGQLSQNLVKEMANGPA</sequence>